<feature type="transmembrane region" description="Helical" evidence="14">
    <location>
        <begin position="367"/>
        <end position="388"/>
    </location>
</feature>
<feature type="transmembrane region" description="Helical" evidence="14">
    <location>
        <begin position="116"/>
        <end position="137"/>
    </location>
</feature>
<keyword evidence="5 13" id="KW-1003">Cell membrane</keyword>
<evidence type="ECO:0000256" key="6">
    <source>
        <dbReference type="ARBA" id="ARBA00022679"/>
    </source>
</evidence>
<evidence type="ECO:0000256" key="13">
    <source>
        <dbReference type="PIRNR" id="PIRNR016636"/>
    </source>
</evidence>
<organism evidence="15 16">
    <name type="scientific">Magnetospirillum aberrantis SpK</name>
    <dbReference type="NCBI Taxonomy" id="908842"/>
    <lineage>
        <taxon>Bacteria</taxon>
        <taxon>Pseudomonadati</taxon>
        <taxon>Pseudomonadota</taxon>
        <taxon>Alphaproteobacteria</taxon>
        <taxon>Rhodospirillales</taxon>
        <taxon>Rhodospirillaceae</taxon>
        <taxon>Magnetospirillum</taxon>
    </lineage>
</organism>
<evidence type="ECO:0000256" key="5">
    <source>
        <dbReference type="ARBA" id="ARBA00022475"/>
    </source>
</evidence>
<keyword evidence="10 13" id="KW-0472">Membrane</keyword>
<dbReference type="PANTHER" id="PTHR13285">
    <property type="entry name" value="ACYLTRANSFERASE"/>
    <property type="match status" value="1"/>
</dbReference>
<dbReference type="GO" id="GO:0042121">
    <property type="term" value="P:alginic acid biosynthetic process"/>
    <property type="evidence" value="ECO:0007669"/>
    <property type="project" value="UniProtKB-KW"/>
</dbReference>
<dbReference type="InterPro" id="IPR004299">
    <property type="entry name" value="MBOAT_fam"/>
</dbReference>
<dbReference type="InterPro" id="IPR024194">
    <property type="entry name" value="Ac/AlaTfrase_AlgI/DltB"/>
</dbReference>
<accession>A0A7C9QVH6</accession>
<keyword evidence="9 14" id="KW-1133">Transmembrane helix</keyword>
<feature type="transmembrane region" description="Helical" evidence="14">
    <location>
        <begin position="324"/>
        <end position="346"/>
    </location>
</feature>
<protein>
    <recommendedName>
        <fullName evidence="4">Probable alginate O-acetylase AlgI</fullName>
    </recommendedName>
    <alternativeName>
        <fullName evidence="12">Alginate biosynthesis protein AlgI</fullName>
    </alternativeName>
</protein>
<comment type="subcellular location">
    <subcellularLocation>
        <location evidence="1">Cell membrane</location>
        <topology evidence="1">Multi-pass membrane protein</topology>
    </subcellularLocation>
</comment>
<evidence type="ECO:0000256" key="2">
    <source>
        <dbReference type="ARBA" id="ARBA00005182"/>
    </source>
</evidence>
<feature type="transmembrane region" description="Helical" evidence="14">
    <location>
        <begin position="149"/>
        <end position="168"/>
    </location>
</feature>
<proteinExistence type="inferred from homology"/>
<keyword evidence="8" id="KW-0016">Alginate biosynthesis</keyword>
<evidence type="ECO:0000256" key="14">
    <source>
        <dbReference type="SAM" id="Phobius"/>
    </source>
</evidence>
<evidence type="ECO:0000256" key="9">
    <source>
        <dbReference type="ARBA" id="ARBA00022989"/>
    </source>
</evidence>
<comment type="pathway">
    <text evidence="2">Glycan biosynthesis; alginate biosynthesis.</text>
</comment>
<dbReference type="GO" id="GO:0005886">
    <property type="term" value="C:plasma membrane"/>
    <property type="evidence" value="ECO:0007669"/>
    <property type="project" value="UniProtKB-SubCell"/>
</dbReference>
<dbReference type="EMBL" id="JAAIYP010000042">
    <property type="protein sequence ID" value="NFV81578.1"/>
    <property type="molecule type" value="Genomic_DNA"/>
</dbReference>
<keyword evidence="7 14" id="KW-0812">Transmembrane</keyword>
<evidence type="ECO:0000256" key="10">
    <source>
        <dbReference type="ARBA" id="ARBA00023136"/>
    </source>
</evidence>
<dbReference type="PANTHER" id="PTHR13285:SF23">
    <property type="entry name" value="TEICHOIC ACID D-ALANYLTRANSFERASE"/>
    <property type="match status" value="1"/>
</dbReference>
<evidence type="ECO:0000313" key="16">
    <source>
        <dbReference type="Proteomes" id="UP000480684"/>
    </source>
</evidence>
<evidence type="ECO:0000256" key="3">
    <source>
        <dbReference type="ARBA" id="ARBA00010323"/>
    </source>
</evidence>
<feature type="transmembrane region" description="Helical" evidence="14">
    <location>
        <begin position="188"/>
        <end position="206"/>
    </location>
</feature>
<gene>
    <name evidence="15" type="ORF">G4223_15825</name>
</gene>
<keyword evidence="11 13" id="KW-0012">Acyltransferase</keyword>
<evidence type="ECO:0000256" key="8">
    <source>
        <dbReference type="ARBA" id="ARBA00022841"/>
    </source>
</evidence>
<dbReference type="GO" id="GO:0016746">
    <property type="term" value="F:acyltransferase activity"/>
    <property type="evidence" value="ECO:0007669"/>
    <property type="project" value="UniProtKB-KW"/>
</dbReference>
<evidence type="ECO:0000256" key="12">
    <source>
        <dbReference type="ARBA" id="ARBA00031030"/>
    </source>
</evidence>
<dbReference type="PIRSF" id="PIRSF500217">
    <property type="entry name" value="AlgI"/>
    <property type="match status" value="1"/>
</dbReference>
<sequence>MLFSSFEFIFCFLPLVLIGSVLVARLGDKAIKLYLGAASLVFYAWWSTTFVWLLVFSIAANYALLTLALHRPAGSRWRHRVMIAGIVFNLGILSWFKYAGFLAFNLSLVSGAHFDLGAIILPLGISFFTFQKVALLVDVNRGHVEDIAFPDFLLFVTFFPQLIAGPIVLYPEVAWQFRQPGRLGVRTAGMQVGLTLFAIGLAKKVFLADNLERFATPLFNAATTGKLLSAGDAWIGALAYTLQLYFDFSGYSDMAIGLAAMFGIALPVNFLSPYKSRSIIEFWRRWHVTLSHFLRVYLYFPLGGNRSGPVRRQMNLMIVMFLGGLWHGAAWTFVAWGVLHGFYLVVNHMWRTLVAAMGWRLPGVLRLPATAASWAVTFVAVVAAWVLFRADGFPAAWSILSAMFAPSSLAALPGWAAQTSPIPRVGDAGNWLAGGLAVALLLPNSRELLGRAFPLVEAGADAALAAPGRRLAWRPSPAWAAWAALCLVLGILGLSQPQVFIYFQF</sequence>
<feature type="transmembrane region" description="Helical" evidence="14">
    <location>
        <begin position="479"/>
        <end position="503"/>
    </location>
</feature>
<dbReference type="Proteomes" id="UP000480684">
    <property type="component" value="Unassembled WGS sequence"/>
</dbReference>
<dbReference type="InterPro" id="IPR028362">
    <property type="entry name" value="AlgI"/>
</dbReference>
<feature type="transmembrane region" description="Helical" evidence="14">
    <location>
        <begin position="52"/>
        <end position="69"/>
    </location>
</feature>
<feature type="transmembrane region" description="Helical" evidence="14">
    <location>
        <begin position="218"/>
        <end position="242"/>
    </location>
</feature>
<feature type="transmembrane region" description="Helical" evidence="14">
    <location>
        <begin position="81"/>
        <end position="104"/>
    </location>
</feature>
<comment type="similarity">
    <text evidence="3 13">Belongs to the membrane-bound acyltransferase family.</text>
</comment>
<name>A0A7C9QVH6_9PROT</name>
<evidence type="ECO:0000256" key="1">
    <source>
        <dbReference type="ARBA" id="ARBA00004651"/>
    </source>
</evidence>
<feature type="transmembrane region" description="Helical" evidence="14">
    <location>
        <begin position="394"/>
        <end position="416"/>
    </location>
</feature>
<dbReference type="InterPro" id="IPR051085">
    <property type="entry name" value="MB_O-acyltransferase"/>
</dbReference>
<keyword evidence="6 13" id="KW-0808">Transferase</keyword>
<feature type="transmembrane region" description="Helical" evidence="14">
    <location>
        <begin position="254"/>
        <end position="274"/>
    </location>
</feature>
<keyword evidence="16" id="KW-1185">Reference proteome</keyword>
<evidence type="ECO:0000256" key="11">
    <source>
        <dbReference type="ARBA" id="ARBA00023315"/>
    </source>
</evidence>
<dbReference type="RefSeq" id="WP_163681770.1">
    <property type="nucleotide sequence ID" value="NZ_JAAIYP010000042.1"/>
</dbReference>
<reference evidence="15 16" key="1">
    <citation type="submission" date="2020-02" db="EMBL/GenBank/DDBJ databases">
        <authorList>
            <person name="Dziuba M."/>
            <person name="Kuznetsov B."/>
            <person name="Mardanov A."/>
            <person name="Ravin N."/>
            <person name="Grouzdev D."/>
        </authorList>
    </citation>
    <scope>NUCLEOTIDE SEQUENCE [LARGE SCALE GENOMIC DNA]</scope>
    <source>
        <strain evidence="15 16">SpK</strain>
    </source>
</reference>
<comment type="caution">
    <text evidence="15">The sequence shown here is derived from an EMBL/GenBank/DDBJ whole genome shotgun (WGS) entry which is preliminary data.</text>
</comment>
<evidence type="ECO:0000256" key="7">
    <source>
        <dbReference type="ARBA" id="ARBA00022692"/>
    </source>
</evidence>
<dbReference type="AlphaFoldDB" id="A0A7C9QVH6"/>
<feature type="transmembrane region" description="Helical" evidence="14">
    <location>
        <begin position="6"/>
        <end position="24"/>
    </location>
</feature>
<dbReference type="Pfam" id="PF03062">
    <property type="entry name" value="MBOAT"/>
    <property type="match status" value="1"/>
</dbReference>
<dbReference type="PIRSF" id="PIRSF016636">
    <property type="entry name" value="AlgI_DltB"/>
    <property type="match status" value="1"/>
</dbReference>
<evidence type="ECO:0000256" key="4">
    <source>
        <dbReference type="ARBA" id="ARBA00016084"/>
    </source>
</evidence>
<evidence type="ECO:0000313" key="15">
    <source>
        <dbReference type="EMBL" id="NFV81578.1"/>
    </source>
</evidence>